<feature type="transmembrane region" description="Helical" evidence="1">
    <location>
        <begin position="353"/>
        <end position="371"/>
    </location>
</feature>
<name>A0ABT2LYT1_9FIRM</name>
<feature type="transmembrane region" description="Helical" evidence="1">
    <location>
        <begin position="418"/>
        <end position="438"/>
    </location>
</feature>
<protein>
    <recommendedName>
        <fullName evidence="4">Mannosyltransferase related to Gpi18</fullName>
    </recommendedName>
</protein>
<accession>A0ABT2LYT1</accession>
<feature type="transmembrane region" description="Helical" evidence="1">
    <location>
        <begin position="69"/>
        <end position="89"/>
    </location>
</feature>
<dbReference type="Proteomes" id="UP001431199">
    <property type="component" value="Unassembled WGS sequence"/>
</dbReference>
<evidence type="ECO:0008006" key="4">
    <source>
        <dbReference type="Google" id="ProtNLM"/>
    </source>
</evidence>
<evidence type="ECO:0000313" key="2">
    <source>
        <dbReference type="EMBL" id="MCT7398434.1"/>
    </source>
</evidence>
<proteinExistence type="predicted"/>
<keyword evidence="1" id="KW-0812">Transmembrane</keyword>
<feature type="transmembrane region" description="Helical" evidence="1">
    <location>
        <begin position="322"/>
        <end position="341"/>
    </location>
</feature>
<evidence type="ECO:0000256" key="1">
    <source>
        <dbReference type="SAM" id="Phobius"/>
    </source>
</evidence>
<reference evidence="2" key="1">
    <citation type="submission" date="2022-09" db="EMBL/GenBank/DDBJ databases">
        <title>Eubacterium sp. LFL-14 isolated from human feces.</title>
        <authorList>
            <person name="Liu F."/>
        </authorList>
    </citation>
    <scope>NUCLEOTIDE SEQUENCE</scope>
    <source>
        <strain evidence="2">LFL-14</strain>
    </source>
</reference>
<dbReference type="RefSeq" id="WP_260978478.1">
    <property type="nucleotide sequence ID" value="NZ_JAODBU010000004.1"/>
</dbReference>
<feature type="transmembrane region" description="Helical" evidence="1">
    <location>
        <begin position="377"/>
        <end position="406"/>
    </location>
</feature>
<sequence>MIPAMLDAHFSLLNYAFYSKNYHPIIIENEEGITDIGLKYVNNEMCYPAILNKKEEKIMLKNERKIVDILIKYSDYLFVLAITILSIYIRNRLLPIVSGDANYFLLPWYEEIKNSGGLDALSKQTGDYCILYQTLIALFTYLPLKPLVTYKVISCIFDYLLALACVMVIRELTENRLYMIWTFVLVVCSPIVIFNSSAWAQCDSIYATFCAWTIYFCIKEKYSFMFIAYGVALSLKLQAIFLLPFIFIIYLIKKQFSIIKIFYVPFMMIVLSGVGIIYGRKIWDVFLIFKNQTQAYNSSLTSNYPGLWAIFSTEMADLNIKYSTAATMISICIIGMIFYYLMKKMSNINKEQILQLAFIFVYIAVLTMPHMHERYGYLYEIFAIMLALLYKRTIIPCIILQLITFFTYSSYLFKQEHMLTVLAVINIGIFIYYFWIFFVQKENEKTENLCNNN</sequence>
<gene>
    <name evidence="2" type="ORF">N5B56_04945</name>
</gene>
<keyword evidence="3" id="KW-1185">Reference proteome</keyword>
<comment type="caution">
    <text evidence="2">The sequence shown here is derived from an EMBL/GenBank/DDBJ whole genome shotgun (WGS) entry which is preliminary data.</text>
</comment>
<evidence type="ECO:0000313" key="3">
    <source>
        <dbReference type="Proteomes" id="UP001431199"/>
    </source>
</evidence>
<feature type="transmembrane region" description="Helical" evidence="1">
    <location>
        <begin position="226"/>
        <end position="252"/>
    </location>
</feature>
<dbReference type="EMBL" id="JAODBU010000004">
    <property type="protein sequence ID" value="MCT7398434.1"/>
    <property type="molecule type" value="Genomic_DNA"/>
</dbReference>
<keyword evidence="1" id="KW-0472">Membrane</keyword>
<feature type="transmembrane region" description="Helical" evidence="1">
    <location>
        <begin position="176"/>
        <end position="194"/>
    </location>
</feature>
<feature type="transmembrane region" description="Helical" evidence="1">
    <location>
        <begin position="261"/>
        <end position="279"/>
    </location>
</feature>
<keyword evidence="1" id="KW-1133">Transmembrane helix</keyword>
<feature type="transmembrane region" description="Helical" evidence="1">
    <location>
        <begin position="148"/>
        <end position="169"/>
    </location>
</feature>
<organism evidence="2 3">
    <name type="scientific">Eubacterium album</name>
    <dbReference type="NCBI Taxonomy" id="2978477"/>
    <lineage>
        <taxon>Bacteria</taxon>
        <taxon>Bacillati</taxon>
        <taxon>Bacillota</taxon>
        <taxon>Clostridia</taxon>
        <taxon>Eubacteriales</taxon>
        <taxon>Eubacteriaceae</taxon>
        <taxon>Eubacterium</taxon>
    </lineage>
</organism>